<reference evidence="2" key="1">
    <citation type="journal article" date="2023" name="Mol. Phylogenet. Evol.">
        <title>Genome-scale phylogeny and comparative genomics of the fungal order Sordariales.</title>
        <authorList>
            <person name="Hensen N."/>
            <person name="Bonometti L."/>
            <person name="Westerberg I."/>
            <person name="Brannstrom I.O."/>
            <person name="Guillou S."/>
            <person name="Cros-Aarteil S."/>
            <person name="Calhoun S."/>
            <person name="Haridas S."/>
            <person name="Kuo A."/>
            <person name="Mondo S."/>
            <person name="Pangilinan J."/>
            <person name="Riley R."/>
            <person name="LaButti K."/>
            <person name="Andreopoulos B."/>
            <person name="Lipzen A."/>
            <person name="Chen C."/>
            <person name="Yan M."/>
            <person name="Daum C."/>
            <person name="Ng V."/>
            <person name="Clum A."/>
            <person name="Steindorff A."/>
            <person name="Ohm R.A."/>
            <person name="Martin F."/>
            <person name="Silar P."/>
            <person name="Natvig D.O."/>
            <person name="Lalanne C."/>
            <person name="Gautier V."/>
            <person name="Ament-Velasquez S.L."/>
            <person name="Kruys A."/>
            <person name="Hutchinson M.I."/>
            <person name="Powell A.J."/>
            <person name="Barry K."/>
            <person name="Miller A.N."/>
            <person name="Grigoriev I.V."/>
            <person name="Debuchy R."/>
            <person name="Gladieux P."/>
            <person name="Hiltunen Thoren M."/>
            <person name="Johannesson H."/>
        </authorList>
    </citation>
    <scope>NUCLEOTIDE SEQUENCE</scope>
    <source>
        <strain evidence="2">CBS 232.78</strain>
    </source>
</reference>
<comment type="caution">
    <text evidence="2">The sequence shown here is derived from an EMBL/GenBank/DDBJ whole genome shotgun (WGS) entry which is preliminary data.</text>
</comment>
<keyword evidence="3" id="KW-1185">Reference proteome</keyword>
<sequence length="364" mass="40286">MAKAERVDLYQLSNLVFQKKLSEHHPTAMPQAWKMAGDEDKKKGDKSGAQSSGDGNTGTHGSGTQEEPQQEARQDKNKRKKKQKAKVPERPASDSDHLGFYNKAQQLSVPNRGVGTGSCQQPGSKLEKPPGMRVATRAQKRRASAPLTPLKPSKRWTADKTAVNLSDLGDEIAVEAAGADTQSDPELEDDPSDFDSVFGDDLHSELEAASPARLTKTLQTTGGLANEIHDFNLQLKRQLEKQAYGEALVDVSRFKTLTDNVWDTHDPVIDILWNQLVAQAQDIMGSSFPIKHMVKPSGPMKAIYHILWHYPTFCIDKEDYGNVMDPSNPSLMVQLTKIGTPRTVRTADFIPMRHEMVYSKKSVA</sequence>
<dbReference type="EMBL" id="JAULSW010000005">
    <property type="protein sequence ID" value="KAK3382004.1"/>
    <property type="molecule type" value="Genomic_DNA"/>
</dbReference>
<evidence type="ECO:0000313" key="2">
    <source>
        <dbReference type="EMBL" id="KAK3382004.1"/>
    </source>
</evidence>
<feature type="compositionally biased region" description="Basic residues" evidence="1">
    <location>
        <begin position="76"/>
        <end position="85"/>
    </location>
</feature>
<reference evidence="2" key="2">
    <citation type="submission" date="2023-06" db="EMBL/GenBank/DDBJ databases">
        <authorList>
            <consortium name="Lawrence Berkeley National Laboratory"/>
            <person name="Haridas S."/>
            <person name="Hensen N."/>
            <person name="Bonometti L."/>
            <person name="Westerberg I."/>
            <person name="Brannstrom I.O."/>
            <person name="Guillou S."/>
            <person name="Cros-Aarteil S."/>
            <person name="Calhoun S."/>
            <person name="Kuo A."/>
            <person name="Mondo S."/>
            <person name="Pangilinan J."/>
            <person name="Riley R."/>
            <person name="LaButti K."/>
            <person name="Andreopoulos B."/>
            <person name="Lipzen A."/>
            <person name="Chen C."/>
            <person name="Yanf M."/>
            <person name="Daum C."/>
            <person name="Ng V."/>
            <person name="Clum A."/>
            <person name="Steindorff A."/>
            <person name="Ohm R."/>
            <person name="Martin F."/>
            <person name="Silar P."/>
            <person name="Natvig D."/>
            <person name="Lalanne C."/>
            <person name="Gautier V."/>
            <person name="Ament-velasquez S.L."/>
            <person name="Kruys A."/>
            <person name="Hutchinson M.I."/>
            <person name="Powell A.J."/>
            <person name="Barry K."/>
            <person name="Miller A.N."/>
            <person name="Grigoriev I.V."/>
            <person name="Debuchy R."/>
            <person name="Gladieux P."/>
            <person name="Thoren M.H."/>
            <person name="Johannesson H."/>
        </authorList>
    </citation>
    <scope>NUCLEOTIDE SEQUENCE</scope>
    <source>
        <strain evidence="2">CBS 232.78</strain>
    </source>
</reference>
<feature type="compositionally biased region" description="Basic and acidic residues" evidence="1">
    <location>
        <begin position="86"/>
        <end position="97"/>
    </location>
</feature>
<evidence type="ECO:0000313" key="3">
    <source>
        <dbReference type="Proteomes" id="UP001285441"/>
    </source>
</evidence>
<organism evidence="2 3">
    <name type="scientific">Podospora didyma</name>
    <dbReference type="NCBI Taxonomy" id="330526"/>
    <lineage>
        <taxon>Eukaryota</taxon>
        <taxon>Fungi</taxon>
        <taxon>Dikarya</taxon>
        <taxon>Ascomycota</taxon>
        <taxon>Pezizomycotina</taxon>
        <taxon>Sordariomycetes</taxon>
        <taxon>Sordariomycetidae</taxon>
        <taxon>Sordariales</taxon>
        <taxon>Podosporaceae</taxon>
        <taxon>Podospora</taxon>
    </lineage>
</organism>
<dbReference type="AlphaFoldDB" id="A0AAE0NID2"/>
<protein>
    <submittedName>
        <fullName evidence="2">Uncharacterized protein</fullName>
    </submittedName>
</protein>
<feature type="compositionally biased region" description="Basic and acidic residues" evidence="1">
    <location>
        <begin position="36"/>
        <end position="46"/>
    </location>
</feature>
<evidence type="ECO:0000256" key="1">
    <source>
        <dbReference type="SAM" id="MobiDB-lite"/>
    </source>
</evidence>
<gene>
    <name evidence="2" type="ORF">B0H63DRAFT_524683</name>
</gene>
<dbReference type="Proteomes" id="UP001285441">
    <property type="component" value="Unassembled WGS sequence"/>
</dbReference>
<proteinExistence type="predicted"/>
<feature type="region of interest" description="Disordered" evidence="1">
    <location>
        <begin position="22"/>
        <end position="152"/>
    </location>
</feature>
<accession>A0AAE0NID2</accession>
<name>A0AAE0NID2_9PEZI</name>